<sequence>MRPVTIFLLATFAMTAPAIPAFAQTPSPPAPSEATQPESDTPQAGAPAERQDDSPEASPAGGDRIGVPAKVWAVRIAGGWEADGQRGFSRVIGTFEGDRQKLTVQWLAAPDGRVINAVELDDEEAAKLTFGDMRAEPEDRGGVTVFLDTLPDRDGLRDTWVLIIGAPGEARFGPATN</sequence>
<accession>A0A2W5KJ30</accession>
<evidence type="ECO:0000313" key="4">
    <source>
        <dbReference type="Proteomes" id="UP000249577"/>
    </source>
</evidence>
<feature type="signal peptide" evidence="2">
    <location>
        <begin position="1"/>
        <end position="23"/>
    </location>
</feature>
<reference evidence="3 4" key="1">
    <citation type="submission" date="2017-08" db="EMBL/GenBank/DDBJ databases">
        <title>Infants hospitalized years apart are colonized by the same room-sourced microbial strains.</title>
        <authorList>
            <person name="Brooks B."/>
            <person name="Olm M.R."/>
            <person name="Firek B.A."/>
            <person name="Baker R."/>
            <person name="Thomas B.C."/>
            <person name="Morowitz M.J."/>
            <person name="Banfield J.F."/>
        </authorList>
    </citation>
    <scope>NUCLEOTIDE SEQUENCE [LARGE SCALE GENOMIC DNA]</scope>
    <source>
        <strain evidence="3">S2_005_003_R2_43</strain>
    </source>
</reference>
<evidence type="ECO:0000256" key="2">
    <source>
        <dbReference type="SAM" id="SignalP"/>
    </source>
</evidence>
<name>A0A2W5KJ30_ANCNO</name>
<dbReference type="EMBL" id="QFPN01000005">
    <property type="protein sequence ID" value="PZQ14895.1"/>
    <property type="molecule type" value="Genomic_DNA"/>
</dbReference>
<proteinExistence type="predicted"/>
<comment type="caution">
    <text evidence="3">The sequence shown here is derived from an EMBL/GenBank/DDBJ whole genome shotgun (WGS) entry which is preliminary data.</text>
</comment>
<dbReference type="AlphaFoldDB" id="A0A2W5KJ30"/>
<dbReference type="Proteomes" id="UP000249577">
    <property type="component" value="Unassembled WGS sequence"/>
</dbReference>
<gene>
    <name evidence="3" type="ORF">DI565_10610</name>
</gene>
<evidence type="ECO:0000313" key="3">
    <source>
        <dbReference type="EMBL" id="PZQ14895.1"/>
    </source>
</evidence>
<feature type="region of interest" description="Disordered" evidence="1">
    <location>
        <begin position="21"/>
        <end position="64"/>
    </location>
</feature>
<keyword evidence="2" id="KW-0732">Signal</keyword>
<organism evidence="3 4">
    <name type="scientific">Ancylobacter novellus</name>
    <name type="common">Thiobacillus novellus</name>
    <dbReference type="NCBI Taxonomy" id="921"/>
    <lineage>
        <taxon>Bacteria</taxon>
        <taxon>Pseudomonadati</taxon>
        <taxon>Pseudomonadota</taxon>
        <taxon>Alphaproteobacteria</taxon>
        <taxon>Hyphomicrobiales</taxon>
        <taxon>Xanthobacteraceae</taxon>
        <taxon>Ancylobacter</taxon>
    </lineage>
</organism>
<feature type="compositionally biased region" description="Polar residues" evidence="1">
    <location>
        <begin position="33"/>
        <end position="42"/>
    </location>
</feature>
<protein>
    <submittedName>
        <fullName evidence="3">Uncharacterized protein</fullName>
    </submittedName>
</protein>
<feature type="chain" id="PRO_5015867151" evidence="2">
    <location>
        <begin position="24"/>
        <end position="177"/>
    </location>
</feature>
<evidence type="ECO:0000256" key="1">
    <source>
        <dbReference type="SAM" id="MobiDB-lite"/>
    </source>
</evidence>